<feature type="transmembrane region" description="Helical" evidence="6">
    <location>
        <begin position="110"/>
        <end position="132"/>
    </location>
</feature>
<dbReference type="SUPFAM" id="SSF103473">
    <property type="entry name" value="MFS general substrate transporter"/>
    <property type="match status" value="1"/>
</dbReference>
<feature type="transmembrane region" description="Helical" evidence="6">
    <location>
        <begin position="401"/>
        <end position="419"/>
    </location>
</feature>
<dbReference type="PROSITE" id="PS50850">
    <property type="entry name" value="MFS"/>
    <property type="match status" value="1"/>
</dbReference>
<feature type="transmembrane region" description="Helical" evidence="6">
    <location>
        <begin position="138"/>
        <end position="157"/>
    </location>
</feature>
<proteinExistence type="predicted"/>
<feature type="transmembrane region" description="Helical" evidence="6">
    <location>
        <begin position="305"/>
        <end position="329"/>
    </location>
</feature>
<dbReference type="FunFam" id="1.20.1250.20:FF:000034">
    <property type="entry name" value="MFS general substrate transporter"/>
    <property type="match status" value="1"/>
</dbReference>
<dbReference type="InterPro" id="IPR020846">
    <property type="entry name" value="MFS_dom"/>
</dbReference>
<evidence type="ECO:0000256" key="3">
    <source>
        <dbReference type="ARBA" id="ARBA00022692"/>
    </source>
</evidence>
<feature type="transmembrane region" description="Helical" evidence="6">
    <location>
        <begin position="431"/>
        <end position="452"/>
    </location>
</feature>
<feature type="transmembrane region" description="Helical" evidence="6">
    <location>
        <begin position="365"/>
        <end position="389"/>
    </location>
</feature>
<dbReference type="AlphaFoldDB" id="A0A8H4IJC9"/>
<evidence type="ECO:0000256" key="5">
    <source>
        <dbReference type="ARBA" id="ARBA00023136"/>
    </source>
</evidence>
<keyword evidence="4 6" id="KW-1133">Transmembrane helix</keyword>
<reference evidence="8 10" key="1">
    <citation type="submission" date="2020-04" db="EMBL/GenBank/DDBJ databases">
        <title>Genome Assembly and Annotation of Botryosphaeria dothidea sdau 11-99, a Latent Pathogen of Apple Fruit Ring Rot in China.</title>
        <authorList>
            <person name="Yu C."/>
            <person name="Diao Y."/>
            <person name="Lu Q."/>
            <person name="Zhao J."/>
            <person name="Cui S."/>
            <person name="Peng C."/>
            <person name="He B."/>
            <person name="Liu H."/>
        </authorList>
    </citation>
    <scope>NUCLEOTIDE SEQUENCE [LARGE SCALE GENOMIC DNA]</scope>
    <source>
        <strain evidence="10">sdau11-99</strain>
        <strain evidence="8">Sdau11-99</strain>
    </source>
</reference>
<dbReference type="EMBL" id="WWBZ02000040">
    <property type="protein sequence ID" value="KAF4305622.1"/>
    <property type="molecule type" value="Genomic_DNA"/>
</dbReference>
<feature type="transmembrane region" description="Helical" evidence="6">
    <location>
        <begin position="169"/>
        <end position="190"/>
    </location>
</feature>
<dbReference type="OrthoDB" id="2962993at2759"/>
<organism evidence="8 10">
    <name type="scientific">Botryosphaeria dothidea</name>
    <dbReference type="NCBI Taxonomy" id="55169"/>
    <lineage>
        <taxon>Eukaryota</taxon>
        <taxon>Fungi</taxon>
        <taxon>Dikarya</taxon>
        <taxon>Ascomycota</taxon>
        <taxon>Pezizomycotina</taxon>
        <taxon>Dothideomycetes</taxon>
        <taxon>Dothideomycetes incertae sedis</taxon>
        <taxon>Botryosphaeriales</taxon>
        <taxon>Botryosphaeriaceae</taxon>
        <taxon>Botryosphaeria</taxon>
    </lineage>
</organism>
<comment type="caution">
    <text evidence="8">The sequence shown here is derived from an EMBL/GenBank/DDBJ whole genome shotgun (WGS) entry which is preliminary data.</text>
</comment>
<keyword evidence="2" id="KW-0813">Transport</keyword>
<feature type="transmembrane region" description="Helical" evidence="6">
    <location>
        <begin position="80"/>
        <end position="98"/>
    </location>
</feature>
<accession>A0A8H4IJC9</accession>
<evidence type="ECO:0000313" key="9">
    <source>
        <dbReference type="EMBL" id="KAF4305622.1"/>
    </source>
</evidence>
<feature type="transmembrane region" description="Helical" evidence="6">
    <location>
        <begin position="341"/>
        <end position="359"/>
    </location>
</feature>
<evidence type="ECO:0000256" key="4">
    <source>
        <dbReference type="ARBA" id="ARBA00022989"/>
    </source>
</evidence>
<dbReference type="PANTHER" id="PTHR43791:SF91">
    <property type="entry name" value="MAJOR FACILITATOR SUPERFAMILY (MFS) PROFILE DOMAIN-CONTAINING PROTEIN-RELATED"/>
    <property type="match status" value="1"/>
</dbReference>
<evidence type="ECO:0000256" key="2">
    <source>
        <dbReference type="ARBA" id="ARBA00022448"/>
    </source>
</evidence>
<evidence type="ECO:0000313" key="8">
    <source>
        <dbReference type="EMBL" id="KAF4301339.1"/>
    </source>
</evidence>
<evidence type="ECO:0000256" key="1">
    <source>
        <dbReference type="ARBA" id="ARBA00004141"/>
    </source>
</evidence>
<dbReference type="EMBL" id="WWBZ02000082">
    <property type="protein sequence ID" value="KAF4301339.1"/>
    <property type="molecule type" value="Genomic_DNA"/>
</dbReference>
<comment type="subcellular location">
    <subcellularLocation>
        <location evidence="1">Membrane</location>
        <topology evidence="1">Multi-pass membrane protein</topology>
    </subcellularLocation>
</comment>
<evidence type="ECO:0000313" key="10">
    <source>
        <dbReference type="Proteomes" id="UP000572817"/>
    </source>
</evidence>
<keyword evidence="10" id="KW-1185">Reference proteome</keyword>
<feature type="transmembrane region" description="Helical" evidence="6">
    <location>
        <begin position="273"/>
        <end position="293"/>
    </location>
</feature>
<keyword evidence="5 6" id="KW-0472">Membrane</keyword>
<feature type="transmembrane region" description="Helical" evidence="6">
    <location>
        <begin position="202"/>
        <end position="224"/>
    </location>
</feature>
<evidence type="ECO:0000259" key="7">
    <source>
        <dbReference type="PROSITE" id="PS50850"/>
    </source>
</evidence>
<name>A0A8H4IJC9_9PEZI</name>
<evidence type="ECO:0000256" key="6">
    <source>
        <dbReference type="SAM" id="Phobius"/>
    </source>
</evidence>
<dbReference type="Proteomes" id="UP000572817">
    <property type="component" value="Unassembled WGS sequence"/>
</dbReference>
<feature type="domain" description="Major facilitator superfamily (MFS) profile" evidence="7">
    <location>
        <begin position="43"/>
        <end position="458"/>
    </location>
</feature>
<dbReference type="Pfam" id="PF07690">
    <property type="entry name" value="MFS_1"/>
    <property type="match status" value="1"/>
</dbReference>
<dbReference type="PANTHER" id="PTHR43791">
    <property type="entry name" value="PERMEASE-RELATED"/>
    <property type="match status" value="1"/>
</dbReference>
<dbReference type="GO" id="GO:0016020">
    <property type="term" value="C:membrane"/>
    <property type="evidence" value="ECO:0007669"/>
    <property type="project" value="UniProtKB-SubCell"/>
</dbReference>
<dbReference type="InterPro" id="IPR036259">
    <property type="entry name" value="MFS_trans_sf"/>
</dbReference>
<dbReference type="Gene3D" id="1.20.1250.20">
    <property type="entry name" value="MFS general substrate transporter like domains"/>
    <property type="match status" value="2"/>
</dbReference>
<dbReference type="GO" id="GO:0022857">
    <property type="term" value="F:transmembrane transporter activity"/>
    <property type="evidence" value="ECO:0007669"/>
    <property type="project" value="InterPro"/>
</dbReference>
<dbReference type="FunFam" id="1.20.1250.20:FF:000013">
    <property type="entry name" value="MFS general substrate transporter"/>
    <property type="match status" value="1"/>
</dbReference>
<dbReference type="InterPro" id="IPR011701">
    <property type="entry name" value="MFS"/>
</dbReference>
<keyword evidence="3 6" id="KW-0812">Transmembrane</keyword>
<protein>
    <submittedName>
        <fullName evidence="8">Putative high-affinity nicotinic acid transporter protein</fullName>
    </submittedName>
</protein>
<sequence>MSDTSTHAESKVEVIAETETRSDSLLVDPEAEKKLLWKIDWKILPVIIPLYVCSFLDRVNIGNARLYGLEEDLGLTSMEFSIALSILFVTYVSVEIPSNLLIKRIGSSRWIAFITFMWGLTAMCMGFVQSFGGLVVCRLFLGLFEGGFVPGVLLYMSDFYTKNEIALRVSMFIFSSPLAGAFGGLLAYAIGHMDGILGHRGWRWIFILEGIPTMLIALSSYFFLADSPETAKYLTPEEKILVRVRQRRCIGGSDTAHILRKEDVYEALKDWKIWMLCIAGFNCASMFYGYSTFLPTIIHGIDPSYSIAMVQVMTIPCYLGGALVMLVVAYVSDRLQTRGSIAATTGMLSCAGYAVLLATDDSGAGYAGCFLIALGMYPAMSLTLAWLLANTPRYGKRSLGIAMNTMAVNSGGIMMSYIYPKSEGPRYTRGHSVTLSLVVVAVLDLAFLSAYFSHVNRRRRAGLEDHKIADMTPEEIDELGDRNPRFIYTT</sequence>
<gene>
    <name evidence="9" type="ORF">GTA08_BOTSDO06990</name>
    <name evidence="8" type="ORF">GTA08_BOTSDO11183</name>
</gene>